<organism evidence="3 4">
    <name type="scientific">Streptomyces coelicoflavus</name>
    <dbReference type="NCBI Taxonomy" id="285562"/>
    <lineage>
        <taxon>Bacteria</taxon>
        <taxon>Bacillati</taxon>
        <taxon>Actinomycetota</taxon>
        <taxon>Actinomycetes</taxon>
        <taxon>Kitasatosporales</taxon>
        <taxon>Streptomycetaceae</taxon>
        <taxon>Streptomyces</taxon>
    </lineage>
</organism>
<keyword evidence="2" id="KW-0732">Signal</keyword>
<accession>A0A6N9URE3</accession>
<evidence type="ECO:0000313" key="3">
    <source>
        <dbReference type="EMBL" id="NEB20227.1"/>
    </source>
</evidence>
<keyword evidence="1" id="KW-0812">Transmembrane</keyword>
<dbReference type="AlphaFoldDB" id="A0A6N9URE3"/>
<protein>
    <submittedName>
        <fullName evidence="3">Uncharacterized protein</fullName>
    </submittedName>
</protein>
<evidence type="ECO:0000313" key="4">
    <source>
        <dbReference type="Proteomes" id="UP000469545"/>
    </source>
</evidence>
<feature type="signal peptide" evidence="2">
    <location>
        <begin position="1"/>
        <end position="25"/>
    </location>
</feature>
<gene>
    <name evidence="3" type="ORF">G3I46_27670</name>
</gene>
<keyword evidence="4" id="KW-1185">Reference proteome</keyword>
<proteinExistence type="predicted"/>
<comment type="caution">
    <text evidence="3">The sequence shown here is derived from an EMBL/GenBank/DDBJ whole genome shotgun (WGS) entry which is preliminary data.</text>
</comment>
<keyword evidence="1" id="KW-1133">Transmembrane helix</keyword>
<feature type="chain" id="PRO_5026695450" evidence="2">
    <location>
        <begin position="26"/>
        <end position="291"/>
    </location>
</feature>
<dbReference type="EMBL" id="JAAGMB010000607">
    <property type="protein sequence ID" value="NEB20227.1"/>
    <property type="molecule type" value="Genomic_DNA"/>
</dbReference>
<evidence type="ECO:0000256" key="1">
    <source>
        <dbReference type="SAM" id="Phobius"/>
    </source>
</evidence>
<dbReference type="Proteomes" id="UP000469545">
    <property type="component" value="Unassembled WGS sequence"/>
</dbReference>
<sequence length="291" mass="29304">MPLIVLPGLALVGIGLPTTAAPAVAADRAGGSAAPVVAGAPTPAQLDGAHRAAGSAATLRVLETFFARDGLPPGRKGRLGPAQEAAAAEAADPRLVGETVPVYSLNPEFVTAASAGRTPVATMEFAASKAVDADGDTASVWTARVSGQWQVVNIATGSDETDYAARADAGSVVFREPQLNAWYRVTDGRVVPLNEEARTSVGAGGTGLARYQRLVHQRYADKMPGSAYDEDGYAGGYGTGAGRARVAAPDAHADSGPADTVPVAAGVGAGALAAAGVAGGLWIRRRRLAGR</sequence>
<keyword evidence="1" id="KW-0472">Membrane</keyword>
<evidence type="ECO:0000256" key="2">
    <source>
        <dbReference type="SAM" id="SignalP"/>
    </source>
</evidence>
<feature type="transmembrane region" description="Helical" evidence="1">
    <location>
        <begin position="263"/>
        <end position="283"/>
    </location>
</feature>
<name>A0A6N9URE3_9ACTN</name>
<reference evidence="3 4" key="1">
    <citation type="submission" date="2020-01" db="EMBL/GenBank/DDBJ databases">
        <title>Insect and environment-associated Actinomycetes.</title>
        <authorList>
            <person name="Currrie C."/>
            <person name="Chevrette M."/>
            <person name="Carlson C."/>
            <person name="Stubbendieck R."/>
            <person name="Wendt-Pienkowski E."/>
        </authorList>
    </citation>
    <scope>NUCLEOTIDE SEQUENCE [LARGE SCALE GENOMIC DNA]</scope>
    <source>
        <strain evidence="3 4">SID14172</strain>
    </source>
</reference>